<feature type="region of interest" description="Disordered" evidence="1">
    <location>
        <begin position="1"/>
        <end position="31"/>
    </location>
</feature>
<feature type="compositionally biased region" description="Basic and acidic residues" evidence="1">
    <location>
        <begin position="1"/>
        <end position="14"/>
    </location>
</feature>
<dbReference type="AlphaFoldDB" id="A0A7W8KL43"/>
<accession>A0A7W8KL43</accession>
<evidence type="ECO:0000313" key="3">
    <source>
        <dbReference type="Proteomes" id="UP000539473"/>
    </source>
</evidence>
<name>A0A7W8KL43_9DEIO</name>
<dbReference type="Proteomes" id="UP000539473">
    <property type="component" value="Unassembled WGS sequence"/>
</dbReference>
<organism evidence="2 3">
    <name type="scientific">Deinococcus metalli</name>
    <dbReference type="NCBI Taxonomy" id="1141878"/>
    <lineage>
        <taxon>Bacteria</taxon>
        <taxon>Thermotogati</taxon>
        <taxon>Deinococcota</taxon>
        <taxon>Deinococci</taxon>
        <taxon>Deinococcales</taxon>
        <taxon>Deinococcaceae</taxon>
        <taxon>Deinococcus</taxon>
    </lineage>
</organism>
<gene>
    <name evidence="2" type="ORF">HNQ07_004783</name>
</gene>
<reference evidence="2 3" key="1">
    <citation type="submission" date="2020-08" db="EMBL/GenBank/DDBJ databases">
        <title>Genomic Encyclopedia of Type Strains, Phase IV (KMG-IV): sequencing the most valuable type-strain genomes for metagenomic binning, comparative biology and taxonomic classification.</title>
        <authorList>
            <person name="Goeker M."/>
        </authorList>
    </citation>
    <scope>NUCLEOTIDE SEQUENCE [LARGE SCALE GENOMIC DNA]</scope>
    <source>
        <strain evidence="2 3">DSM 27521</strain>
    </source>
</reference>
<sequence>MMSAPHRLEEDRMLPDLPKGLGQHVPMVVRR</sequence>
<proteinExistence type="predicted"/>
<evidence type="ECO:0000256" key="1">
    <source>
        <dbReference type="SAM" id="MobiDB-lite"/>
    </source>
</evidence>
<comment type="caution">
    <text evidence="2">The sequence shown here is derived from an EMBL/GenBank/DDBJ whole genome shotgun (WGS) entry which is preliminary data.</text>
</comment>
<evidence type="ECO:0000313" key="2">
    <source>
        <dbReference type="EMBL" id="MBB5379268.1"/>
    </source>
</evidence>
<dbReference type="EMBL" id="JACHFK010000026">
    <property type="protein sequence ID" value="MBB5379268.1"/>
    <property type="molecule type" value="Genomic_DNA"/>
</dbReference>
<protein>
    <submittedName>
        <fullName evidence="2">Uncharacterized protein</fullName>
    </submittedName>
</protein>